<dbReference type="EMBL" id="JADCNN020000009">
    <property type="protein sequence ID" value="MBM6996300.1"/>
    <property type="molecule type" value="Genomic_DNA"/>
</dbReference>
<protein>
    <submittedName>
        <fullName evidence="2">Transposase</fullName>
    </submittedName>
</protein>
<sequence length="61" mass="6429">MLGETGDLSSYAHGNALLQHAGLNLAEASSGKWKGQMSKSISKRVDQGFGMPSSWQPGPIL</sequence>
<evidence type="ECO:0000259" key="1">
    <source>
        <dbReference type="Pfam" id="PF02371"/>
    </source>
</evidence>
<dbReference type="Proteomes" id="UP001516620">
    <property type="component" value="Unassembled WGS sequence"/>
</dbReference>
<comment type="caution">
    <text evidence="2">The sequence shown here is derived from an EMBL/GenBank/DDBJ whole genome shotgun (WGS) entry which is preliminary data.</text>
</comment>
<gene>
    <name evidence="2" type="ORF">IM700_011640</name>
</gene>
<name>A0ABS2H8W2_9BACL</name>
<evidence type="ECO:0000313" key="2">
    <source>
        <dbReference type="EMBL" id="MBM6996300.1"/>
    </source>
</evidence>
<proteinExistence type="predicted"/>
<organism evidence="2 3">
    <name type="scientific">Paenibacillus rhizolycopersici</name>
    <dbReference type="NCBI Taxonomy" id="2780073"/>
    <lineage>
        <taxon>Bacteria</taxon>
        <taxon>Bacillati</taxon>
        <taxon>Bacillota</taxon>
        <taxon>Bacilli</taxon>
        <taxon>Bacillales</taxon>
        <taxon>Paenibacillaceae</taxon>
        <taxon>Paenibacillus</taxon>
    </lineage>
</organism>
<reference evidence="2 3" key="1">
    <citation type="submission" date="2021-01" db="EMBL/GenBank/DDBJ databases">
        <title>Paenibacillus sp.nov. isolated from the rhizosphere soil of tomato plant.</title>
        <authorList>
            <person name="Thin K.K."/>
            <person name="Zhang X."/>
            <person name="He S."/>
        </authorList>
    </citation>
    <scope>NUCLEOTIDE SEQUENCE [LARGE SCALE GENOMIC DNA]</scope>
    <source>
        <strain evidence="2 3">DXFW5</strain>
    </source>
</reference>
<dbReference type="Pfam" id="PF02371">
    <property type="entry name" value="Transposase_20"/>
    <property type="match status" value="1"/>
</dbReference>
<dbReference type="RefSeq" id="WP_193416315.1">
    <property type="nucleotide sequence ID" value="NZ_JADCNN020000009.1"/>
</dbReference>
<evidence type="ECO:0000313" key="3">
    <source>
        <dbReference type="Proteomes" id="UP001516620"/>
    </source>
</evidence>
<feature type="domain" description="Transposase IS116/IS110/IS902 C-terminal" evidence="1">
    <location>
        <begin position="1"/>
        <end position="45"/>
    </location>
</feature>
<keyword evidence="3" id="KW-1185">Reference proteome</keyword>
<accession>A0ABS2H8W2</accession>
<dbReference type="InterPro" id="IPR003346">
    <property type="entry name" value="Transposase_20"/>
</dbReference>